<dbReference type="InterPro" id="IPR050662">
    <property type="entry name" value="Sec-metab_biosynth-thioest"/>
</dbReference>
<evidence type="ECO:0000259" key="1">
    <source>
        <dbReference type="SMART" id="SM00849"/>
    </source>
</evidence>
<dbReference type="EMBL" id="CP121252">
    <property type="protein sequence ID" value="WFP16092.1"/>
    <property type="molecule type" value="Genomic_DNA"/>
</dbReference>
<dbReference type="PANTHER" id="PTHR23131">
    <property type="entry name" value="ENDORIBONUCLEASE LACTB2"/>
    <property type="match status" value="1"/>
</dbReference>
<evidence type="ECO:0000313" key="3">
    <source>
        <dbReference type="Proteomes" id="UP001219037"/>
    </source>
</evidence>
<feature type="domain" description="Metallo-beta-lactamase" evidence="1">
    <location>
        <begin position="26"/>
        <end position="211"/>
    </location>
</feature>
<dbReference type="CDD" id="cd16278">
    <property type="entry name" value="metallo-hydrolase-like_MBL-fold"/>
    <property type="match status" value="1"/>
</dbReference>
<sequence>MSLTEQITPLVTAITAANSSGMTLQGTTTYLVADPESDTVVLVDPGPRQGAEAHADAVEEALDGRAVELILVTHRHEDHTGAVDVFARRFAAPVRAGDRTWCREAEPLIPNLVLEVAGTVISVVHSPGHTSDSYCFWLPEDDGERGRREHEDGDGPEADAAEASMLTGDTILGEGTTMLDHPDGTLADYLASLELLRLIGEDIPTRVLPAHGPLRWDLASAAQEYVEHREGRLDQIRSMVAEQRQDATALARVLAVADQDGATGTALEGMESADAMDVLESLMARIYPQLPEVVRGPARRTLAAHLRYLGEAAGSDVGDAGDGSSPR</sequence>
<proteinExistence type="predicted"/>
<dbReference type="PANTHER" id="PTHR23131:SF0">
    <property type="entry name" value="ENDORIBONUCLEASE LACTB2"/>
    <property type="match status" value="1"/>
</dbReference>
<dbReference type="Gene3D" id="3.60.15.10">
    <property type="entry name" value="Ribonuclease Z/Hydroxyacylglutathione hydrolase-like"/>
    <property type="match status" value="1"/>
</dbReference>
<dbReference type="SUPFAM" id="SSF56281">
    <property type="entry name" value="Metallo-hydrolase/oxidoreductase"/>
    <property type="match status" value="1"/>
</dbReference>
<dbReference type="SMART" id="SM00849">
    <property type="entry name" value="Lactamase_B"/>
    <property type="match status" value="1"/>
</dbReference>
<dbReference type="Proteomes" id="UP001219037">
    <property type="component" value="Chromosome"/>
</dbReference>
<evidence type="ECO:0000313" key="2">
    <source>
        <dbReference type="EMBL" id="WFP16092.1"/>
    </source>
</evidence>
<reference evidence="2 3" key="1">
    <citation type="submission" date="2023-04" db="EMBL/GenBank/DDBJ databases">
        <title>Funneling lignin-derived compounds into biodiesel using alkali-halophilic Citricoccus sp. P2.</title>
        <authorList>
            <person name="Luo C.-B."/>
        </authorList>
    </citation>
    <scope>NUCLEOTIDE SEQUENCE [LARGE SCALE GENOMIC DNA]</scope>
    <source>
        <strain evidence="2 3">P2</strain>
    </source>
</reference>
<dbReference type="InterPro" id="IPR001279">
    <property type="entry name" value="Metallo-B-lactamas"/>
</dbReference>
<dbReference type="InterPro" id="IPR036866">
    <property type="entry name" value="RibonucZ/Hydroxyglut_hydro"/>
</dbReference>
<name>A0ABY8H613_9MICC</name>
<organism evidence="2 3">
    <name type="scientific">Citricoccus muralis</name>
    <dbReference type="NCBI Taxonomy" id="169134"/>
    <lineage>
        <taxon>Bacteria</taxon>
        <taxon>Bacillati</taxon>
        <taxon>Actinomycetota</taxon>
        <taxon>Actinomycetes</taxon>
        <taxon>Micrococcales</taxon>
        <taxon>Micrococcaceae</taxon>
        <taxon>Citricoccus</taxon>
    </lineage>
</organism>
<dbReference type="InterPro" id="IPR036388">
    <property type="entry name" value="WH-like_DNA-bd_sf"/>
</dbReference>
<dbReference type="RefSeq" id="WP_278157255.1">
    <property type="nucleotide sequence ID" value="NZ_CP121252.1"/>
</dbReference>
<protein>
    <submittedName>
        <fullName evidence="2">MBL fold metallo-hydrolase</fullName>
    </submittedName>
</protein>
<keyword evidence="3" id="KW-1185">Reference proteome</keyword>
<dbReference type="Gene3D" id="1.10.10.10">
    <property type="entry name" value="Winged helix-like DNA-binding domain superfamily/Winged helix DNA-binding domain"/>
    <property type="match status" value="1"/>
</dbReference>
<accession>A0ABY8H613</accession>
<dbReference type="Pfam" id="PF00753">
    <property type="entry name" value="Lactamase_B"/>
    <property type="match status" value="1"/>
</dbReference>
<gene>
    <name evidence="2" type="ORF">P8192_11935</name>
</gene>